<name>A0A4P9W7I9_9FUNG</name>
<accession>A0A4P9W7I9</accession>
<dbReference type="FunFam" id="1.10.150.810:FF:000003">
    <property type="entry name" value="DNA polymerase kappa subunit"/>
    <property type="match status" value="1"/>
</dbReference>
<dbReference type="PANTHER" id="PTHR11076">
    <property type="entry name" value="DNA REPAIR POLYMERASE UMUC / TRANSFERASE FAMILY MEMBER"/>
    <property type="match status" value="1"/>
</dbReference>
<evidence type="ECO:0000313" key="2">
    <source>
        <dbReference type="EMBL" id="RKO86126.1"/>
    </source>
</evidence>
<dbReference type="InterPro" id="IPR050116">
    <property type="entry name" value="DNA_polymerase-Y"/>
</dbReference>
<dbReference type="AlphaFoldDB" id="A0A4P9W7I9"/>
<dbReference type="PANTHER" id="PTHR11076:SF33">
    <property type="entry name" value="DNA POLYMERASE KAPPA"/>
    <property type="match status" value="1"/>
</dbReference>
<dbReference type="EMBL" id="KZ998452">
    <property type="protein sequence ID" value="RKO86126.1"/>
    <property type="molecule type" value="Genomic_DNA"/>
</dbReference>
<sequence>MDPTEAELEAAWLLEKEQLELDDDAGDQWEPSLPDFKPDEDPTAASSLSSRLLLCPNKAGTDGTRAERERQVVFEASKGSKFFLDQEKKDKAVTDRIAFLKKKMADVTAGDMNESRRVVESVLAQIERRRRLDRVIVHVDMVRSDGMGA</sequence>
<dbReference type="OrthoDB" id="2156866at2759"/>
<dbReference type="GO" id="GO:0003887">
    <property type="term" value="F:DNA-directed DNA polymerase activity"/>
    <property type="evidence" value="ECO:0007669"/>
    <property type="project" value="TreeGrafter"/>
</dbReference>
<reference evidence="3" key="1">
    <citation type="journal article" date="2018" name="Nat. Microbiol.">
        <title>Leveraging single-cell genomics to expand the fungal tree of life.</title>
        <authorList>
            <person name="Ahrendt S.R."/>
            <person name="Quandt C.A."/>
            <person name="Ciobanu D."/>
            <person name="Clum A."/>
            <person name="Salamov A."/>
            <person name="Andreopoulos B."/>
            <person name="Cheng J.F."/>
            <person name="Woyke T."/>
            <person name="Pelin A."/>
            <person name="Henrissat B."/>
            <person name="Reynolds N.K."/>
            <person name="Benny G.L."/>
            <person name="Smith M.E."/>
            <person name="James T.Y."/>
            <person name="Grigoriev I.V."/>
        </authorList>
    </citation>
    <scope>NUCLEOTIDE SEQUENCE [LARGE SCALE GENOMIC DNA]</scope>
</reference>
<organism evidence="2 3">
    <name type="scientific">Blyttiomyces helicus</name>
    <dbReference type="NCBI Taxonomy" id="388810"/>
    <lineage>
        <taxon>Eukaryota</taxon>
        <taxon>Fungi</taxon>
        <taxon>Fungi incertae sedis</taxon>
        <taxon>Chytridiomycota</taxon>
        <taxon>Chytridiomycota incertae sedis</taxon>
        <taxon>Chytridiomycetes</taxon>
        <taxon>Chytridiomycetes incertae sedis</taxon>
        <taxon>Blyttiomyces</taxon>
    </lineage>
</organism>
<evidence type="ECO:0000256" key="1">
    <source>
        <dbReference type="SAM" id="MobiDB-lite"/>
    </source>
</evidence>
<evidence type="ECO:0000313" key="3">
    <source>
        <dbReference type="Proteomes" id="UP000269721"/>
    </source>
</evidence>
<protein>
    <submittedName>
        <fullName evidence="2">Uncharacterized protein</fullName>
    </submittedName>
</protein>
<dbReference type="Gene3D" id="1.10.150.810">
    <property type="match status" value="1"/>
</dbReference>
<feature type="region of interest" description="Disordered" evidence="1">
    <location>
        <begin position="20"/>
        <end position="51"/>
    </location>
</feature>
<keyword evidence="3" id="KW-1185">Reference proteome</keyword>
<proteinExistence type="predicted"/>
<gene>
    <name evidence="2" type="ORF">BDK51DRAFT_47228</name>
</gene>
<dbReference type="GO" id="GO:0042276">
    <property type="term" value="P:error-prone translesion synthesis"/>
    <property type="evidence" value="ECO:0007669"/>
    <property type="project" value="TreeGrafter"/>
</dbReference>
<dbReference type="Proteomes" id="UP000269721">
    <property type="component" value="Unassembled WGS sequence"/>
</dbReference>